<feature type="region of interest" description="Disordered" evidence="1">
    <location>
        <begin position="1"/>
        <end position="48"/>
    </location>
</feature>
<dbReference type="AlphaFoldDB" id="A0AAD6VH59"/>
<feature type="compositionally biased region" description="Basic residues" evidence="1">
    <location>
        <begin position="27"/>
        <end position="44"/>
    </location>
</feature>
<name>A0AAD6VH59_9AGAR</name>
<evidence type="ECO:0000313" key="2">
    <source>
        <dbReference type="EMBL" id="KAJ7212942.1"/>
    </source>
</evidence>
<feature type="region of interest" description="Disordered" evidence="1">
    <location>
        <begin position="210"/>
        <end position="260"/>
    </location>
</feature>
<reference evidence="2" key="1">
    <citation type="submission" date="2023-03" db="EMBL/GenBank/DDBJ databases">
        <title>Massive genome expansion in bonnet fungi (Mycena s.s.) driven by repeated elements and novel gene families across ecological guilds.</title>
        <authorList>
            <consortium name="Lawrence Berkeley National Laboratory"/>
            <person name="Harder C.B."/>
            <person name="Miyauchi S."/>
            <person name="Viragh M."/>
            <person name="Kuo A."/>
            <person name="Thoen E."/>
            <person name="Andreopoulos B."/>
            <person name="Lu D."/>
            <person name="Skrede I."/>
            <person name="Drula E."/>
            <person name="Henrissat B."/>
            <person name="Morin E."/>
            <person name="Kohler A."/>
            <person name="Barry K."/>
            <person name="LaButti K."/>
            <person name="Morin E."/>
            <person name="Salamov A."/>
            <person name="Lipzen A."/>
            <person name="Mereny Z."/>
            <person name="Hegedus B."/>
            <person name="Baldrian P."/>
            <person name="Stursova M."/>
            <person name="Weitz H."/>
            <person name="Taylor A."/>
            <person name="Grigoriev I.V."/>
            <person name="Nagy L.G."/>
            <person name="Martin F."/>
            <person name="Kauserud H."/>
        </authorList>
    </citation>
    <scope>NUCLEOTIDE SEQUENCE</scope>
    <source>
        <strain evidence="2">9144</strain>
    </source>
</reference>
<organism evidence="2 3">
    <name type="scientific">Mycena pura</name>
    <dbReference type="NCBI Taxonomy" id="153505"/>
    <lineage>
        <taxon>Eukaryota</taxon>
        <taxon>Fungi</taxon>
        <taxon>Dikarya</taxon>
        <taxon>Basidiomycota</taxon>
        <taxon>Agaricomycotina</taxon>
        <taxon>Agaricomycetes</taxon>
        <taxon>Agaricomycetidae</taxon>
        <taxon>Agaricales</taxon>
        <taxon>Marasmiineae</taxon>
        <taxon>Mycenaceae</taxon>
        <taxon>Mycena</taxon>
    </lineage>
</organism>
<keyword evidence="3" id="KW-1185">Reference proteome</keyword>
<evidence type="ECO:0000256" key="1">
    <source>
        <dbReference type="SAM" id="MobiDB-lite"/>
    </source>
</evidence>
<dbReference type="Proteomes" id="UP001219525">
    <property type="component" value="Unassembled WGS sequence"/>
</dbReference>
<feature type="region of interest" description="Disordered" evidence="1">
    <location>
        <begin position="144"/>
        <end position="179"/>
    </location>
</feature>
<evidence type="ECO:0000313" key="3">
    <source>
        <dbReference type="Proteomes" id="UP001219525"/>
    </source>
</evidence>
<dbReference type="EMBL" id="JARJCW010000022">
    <property type="protein sequence ID" value="KAJ7212942.1"/>
    <property type="molecule type" value="Genomic_DNA"/>
</dbReference>
<feature type="compositionally biased region" description="Pro residues" evidence="1">
    <location>
        <begin position="251"/>
        <end position="260"/>
    </location>
</feature>
<gene>
    <name evidence="2" type="ORF">GGX14DRAFT_393155</name>
</gene>
<sequence>MSTAPEDGAEVNVPPQTPQHRPSVRGARPHPRARRGPPSRRPQRARTAAACARARRRAAAAVLQRAVVVLVRTRRVKHAREHAPHGGAHLGDGAPRDARHRVGVAGDEDADAQVERGVWPRGAGRDLQKVRREPVDCACCQRRAGTSGRGTRTEGPPAPDHAGGLRHGRGCGGGGGRVQGDAARIERVEHAERIDDGTGLDVLAHAPAARRKRDVDLRGSLAGRSRKRIMKRREDWLRKEHRKPWGDSPDSSPPYPRALR</sequence>
<comment type="caution">
    <text evidence="2">The sequence shown here is derived from an EMBL/GenBank/DDBJ whole genome shotgun (WGS) entry which is preliminary data.</text>
</comment>
<feature type="compositionally biased region" description="Low complexity" evidence="1">
    <location>
        <begin position="144"/>
        <end position="155"/>
    </location>
</feature>
<proteinExistence type="predicted"/>
<accession>A0AAD6VH59</accession>
<protein>
    <submittedName>
        <fullName evidence="2">Uncharacterized protein</fullName>
    </submittedName>
</protein>